<keyword evidence="4 12" id="KW-0812">Transmembrane</keyword>
<dbReference type="PANTHER" id="PTHR22777:SF32">
    <property type="entry name" value="UPF0053 INNER MEMBRANE PROTEIN YFJD"/>
    <property type="match status" value="1"/>
</dbReference>
<evidence type="ECO:0000256" key="8">
    <source>
        <dbReference type="ARBA" id="ARBA00023136"/>
    </source>
</evidence>
<evidence type="ECO:0000256" key="12">
    <source>
        <dbReference type="PROSITE-ProRule" id="PRU01193"/>
    </source>
</evidence>
<sequence length="429" mass="47884">MSTLDEFSIGFLLSLLLALIAMSAFFSGSETALMALNRYRLQHRANSGDKSAKRVAKLLERQDRLIGIILLGNNFVNILASAIATIIGLRLFGEPGIAIATGVLTLVILLFSEVTPKTLAALEPERLAYPAAWVYVPLIKLLYPLVWGVSAIARLLLRLLGVDPEHAAQHSLSTEELRTVVAETGAMIPRRHQAMLLSILDLEKATVEDIMVPRNEIVGVDISRDWADILEQIQSSHHTRLPLYDGSIDDIRGIIHLRRILGLLTNQSFNKDTLLEQAREPYFIPEGTALNQQLLNFQNQRRRIGFVVDEYGDIQGLVTLEDILEEIVGEFTTDPSTRMRHAKPNGDGSYTVNAMTNVRSLNRAMQWSLPSSSARTLNGLILEQLEDIPEPGTQLKLLDYQIEIETTKANMIQQVKLTPPKTKARSKRR</sequence>
<dbReference type="GO" id="GO:0050660">
    <property type="term" value="F:flavin adenine dinucleotide binding"/>
    <property type="evidence" value="ECO:0007669"/>
    <property type="project" value="InterPro"/>
</dbReference>
<dbReference type="STRING" id="1317117.ATO7_03205"/>
<proteinExistence type="inferred from homology"/>
<evidence type="ECO:0000256" key="6">
    <source>
        <dbReference type="ARBA" id="ARBA00022989"/>
    </source>
</evidence>
<evidence type="ECO:0000259" key="15">
    <source>
        <dbReference type="PROSITE" id="PS51846"/>
    </source>
</evidence>
<gene>
    <name evidence="16" type="ORF">ATO7_03205</name>
</gene>
<evidence type="ECO:0000256" key="2">
    <source>
        <dbReference type="ARBA" id="ARBA00006337"/>
    </source>
</evidence>
<dbReference type="PROSITE" id="PS51846">
    <property type="entry name" value="CNNM"/>
    <property type="match status" value="1"/>
</dbReference>
<dbReference type="PANTHER" id="PTHR22777">
    <property type="entry name" value="HEMOLYSIN-RELATED"/>
    <property type="match status" value="1"/>
</dbReference>
<dbReference type="Gene3D" id="3.30.465.10">
    <property type="match status" value="1"/>
</dbReference>
<name>A0A1Y1SHH4_9GAMM</name>
<dbReference type="InterPro" id="IPR002550">
    <property type="entry name" value="CNNM"/>
</dbReference>
<evidence type="ECO:0000256" key="13">
    <source>
        <dbReference type="SAM" id="Phobius"/>
    </source>
</evidence>
<evidence type="ECO:0000313" key="16">
    <source>
        <dbReference type="EMBL" id="ORE88850.1"/>
    </source>
</evidence>
<keyword evidence="3" id="KW-1003">Cell membrane</keyword>
<keyword evidence="17" id="KW-1185">Reference proteome</keyword>
<organism evidence="16 17">
    <name type="scientific">Oceanococcus atlanticus</name>
    <dbReference type="NCBI Taxonomy" id="1317117"/>
    <lineage>
        <taxon>Bacteria</taxon>
        <taxon>Pseudomonadati</taxon>
        <taxon>Pseudomonadota</taxon>
        <taxon>Gammaproteobacteria</taxon>
        <taxon>Chromatiales</taxon>
        <taxon>Oceanococcaceae</taxon>
        <taxon>Oceanococcus</taxon>
    </lineage>
</organism>
<evidence type="ECO:0000256" key="11">
    <source>
        <dbReference type="PROSITE-ProRule" id="PRU00703"/>
    </source>
</evidence>
<comment type="subcellular location">
    <subcellularLocation>
        <location evidence="1">Cell membrane</location>
        <topology evidence="1">Multi-pass membrane protein</topology>
    </subcellularLocation>
</comment>
<comment type="caution">
    <text evidence="16">The sequence shown here is derived from an EMBL/GenBank/DDBJ whole genome shotgun (WGS) entry which is preliminary data.</text>
</comment>
<keyword evidence="7 11" id="KW-0129">CBS domain</keyword>
<dbReference type="InterPro" id="IPR044751">
    <property type="entry name" value="Ion_transp-like_CBS"/>
</dbReference>
<dbReference type="Pfam" id="PF00571">
    <property type="entry name" value="CBS"/>
    <property type="match status" value="2"/>
</dbReference>
<dbReference type="SMART" id="SM01091">
    <property type="entry name" value="CorC_HlyC"/>
    <property type="match status" value="1"/>
</dbReference>
<dbReference type="CDD" id="cd04590">
    <property type="entry name" value="CBS_pair_CorC_HlyC_assoc"/>
    <property type="match status" value="1"/>
</dbReference>
<dbReference type="PROSITE" id="PS51371">
    <property type="entry name" value="CBS"/>
    <property type="match status" value="1"/>
</dbReference>
<dbReference type="FunFam" id="3.10.580.10:FF:000002">
    <property type="entry name" value="Magnesium/cobalt efflux protein CorC"/>
    <property type="match status" value="1"/>
</dbReference>
<keyword evidence="5" id="KW-0677">Repeat</keyword>
<dbReference type="InterPro" id="IPR000644">
    <property type="entry name" value="CBS_dom"/>
</dbReference>
<dbReference type="GO" id="GO:0005886">
    <property type="term" value="C:plasma membrane"/>
    <property type="evidence" value="ECO:0007669"/>
    <property type="project" value="UniProtKB-SubCell"/>
</dbReference>
<reference evidence="16 17" key="1">
    <citation type="submission" date="2013-04" db="EMBL/GenBank/DDBJ databases">
        <title>Oceanococcus atlanticus 22II-S10r2 Genome Sequencing.</title>
        <authorList>
            <person name="Lai Q."/>
            <person name="Li G."/>
            <person name="Shao Z."/>
        </authorList>
    </citation>
    <scope>NUCLEOTIDE SEQUENCE [LARGE SCALE GENOMIC DNA]</scope>
    <source>
        <strain evidence="16 17">22II-S10r2</strain>
    </source>
</reference>
<evidence type="ECO:0000256" key="1">
    <source>
        <dbReference type="ARBA" id="ARBA00004651"/>
    </source>
</evidence>
<keyword evidence="6 12" id="KW-1133">Transmembrane helix</keyword>
<dbReference type="RefSeq" id="WP_330395385.1">
    <property type="nucleotide sequence ID" value="NZ_AQQV01000001.1"/>
</dbReference>
<feature type="transmembrane region" description="Helical" evidence="13">
    <location>
        <begin position="65"/>
        <end position="89"/>
    </location>
</feature>
<dbReference type="EMBL" id="AQQV01000001">
    <property type="protein sequence ID" value="ORE88850.1"/>
    <property type="molecule type" value="Genomic_DNA"/>
</dbReference>
<evidence type="ECO:0000259" key="14">
    <source>
        <dbReference type="PROSITE" id="PS51371"/>
    </source>
</evidence>
<dbReference type="SUPFAM" id="SSF56176">
    <property type="entry name" value="FAD-binding/transporter-associated domain-like"/>
    <property type="match status" value="1"/>
</dbReference>
<comment type="function">
    <text evidence="9">Plays a role in the transport of magnesium and cobalt ions.</text>
</comment>
<dbReference type="SUPFAM" id="SSF54631">
    <property type="entry name" value="CBS-domain pair"/>
    <property type="match status" value="1"/>
</dbReference>
<feature type="transmembrane region" description="Helical" evidence="13">
    <location>
        <begin position="96"/>
        <end position="112"/>
    </location>
</feature>
<dbReference type="Gene3D" id="3.10.580.10">
    <property type="entry name" value="CBS-domain"/>
    <property type="match status" value="1"/>
</dbReference>
<evidence type="ECO:0000256" key="10">
    <source>
        <dbReference type="ARBA" id="ARBA00040729"/>
    </source>
</evidence>
<dbReference type="InterPro" id="IPR036318">
    <property type="entry name" value="FAD-bd_PCMH-like_sf"/>
</dbReference>
<dbReference type="NCBIfam" id="NF008604">
    <property type="entry name" value="PRK11573.1"/>
    <property type="match status" value="1"/>
</dbReference>
<feature type="transmembrane region" description="Helical" evidence="13">
    <location>
        <begin position="132"/>
        <end position="157"/>
    </location>
</feature>
<dbReference type="InterPro" id="IPR005170">
    <property type="entry name" value="Transptr-assoc_dom"/>
</dbReference>
<evidence type="ECO:0000256" key="7">
    <source>
        <dbReference type="ARBA" id="ARBA00023122"/>
    </source>
</evidence>
<evidence type="ECO:0000256" key="5">
    <source>
        <dbReference type="ARBA" id="ARBA00022737"/>
    </source>
</evidence>
<dbReference type="Proteomes" id="UP000192342">
    <property type="component" value="Unassembled WGS sequence"/>
</dbReference>
<evidence type="ECO:0000256" key="3">
    <source>
        <dbReference type="ARBA" id="ARBA00022475"/>
    </source>
</evidence>
<protein>
    <recommendedName>
        <fullName evidence="10">Magnesium and cobalt efflux protein CorC</fullName>
    </recommendedName>
</protein>
<dbReference type="Pfam" id="PF03471">
    <property type="entry name" value="CorC_HlyC"/>
    <property type="match status" value="1"/>
</dbReference>
<comment type="similarity">
    <text evidence="2">Belongs to the UPF0053 family.</text>
</comment>
<dbReference type="Pfam" id="PF01595">
    <property type="entry name" value="CNNM"/>
    <property type="match status" value="1"/>
</dbReference>
<evidence type="ECO:0000256" key="9">
    <source>
        <dbReference type="ARBA" id="ARBA00037273"/>
    </source>
</evidence>
<dbReference type="AlphaFoldDB" id="A0A1Y1SHH4"/>
<accession>A0A1Y1SHH4</accession>
<feature type="domain" description="CBS" evidence="14">
    <location>
        <begin position="277"/>
        <end position="333"/>
    </location>
</feature>
<keyword evidence="8 12" id="KW-0472">Membrane</keyword>
<evidence type="ECO:0000256" key="4">
    <source>
        <dbReference type="ARBA" id="ARBA00022692"/>
    </source>
</evidence>
<dbReference type="InterPro" id="IPR046342">
    <property type="entry name" value="CBS_dom_sf"/>
</dbReference>
<evidence type="ECO:0000313" key="17">
    <source>
        <dbReference type="Proteomes" id="UP000192342"/>
    </source>
</evidence>
<dbReference type="InterPro" id="IPR016169">
    <property type="entry name" value="FAD-bd_PCMH_sub2"/>
</dbReference>
<feature type="domain" description="CNNM transmembrane" evidence="15">
    <location>
        <begin position="5"/>
        <end position="201"/>
    </location>
</feature>